<dbReference type="Pfam" id="PF13384">
    <property type="entry name" value="HTH_23"/>
    <property type="match status" value="1"/>
</dbReference>
<sequence length="61" mass="7276">MSEGRRIAQRDKQRLGAILLAEGYTQQEAGKVVHRSARTVRRWLWQWRHDPEAFNMEVKNN</sequence>
<protein>
    <submittedName>
        <fullName evidence="1">Putative DNA binding, helix-turn-helix domain containing protein</fullName>
    </submittedName>
</protein>
<dbReference type="AlphaFoldDB" id="A0A6M3LEV0"/>
<name>A0A6M3LEV0_9ZZZZ</name>
<evidence type="ECO:0000313" key="1">
    <source>
        <dbReference type="EMBL" id="QJA93656.1"/>
    </source>
</evidence>
<dbReference type="EMBL" id="MT143166">
    <property type="protein sequence ID" value="QJA93656.1"/>
    <property type="molecule type" value="Genomic_DNA"/>
</dbReference>
<accession>A0A6M3LEV0</accession>
<organism evidence="1">
    <name type="scientific">viral metagenome</name>
    <dbReference type="NCBI Taxonomy" id="1070528"/>
    <lineage>
        <taxon>unclassified sequences</taxon>
        <taxon>metagenomes</taxon>
        <taxon>organismal metagenomes</taxon>
    </lineage>
</organism>
<gene>
    <name evidence="1" type="ORF">MM415B04162_0010</name>
</gene>
<reference evidence="1" key="1">
    <citation type="submission" date="2020-03" db="EMBL/GenBank/DDBJ databases">
        <title>The deep terrestrial virosphere.</title>
        <authorList>
            <person name="Holmfeldt K."/>
            <person name="Nilsson E."/>
            <person name="Simone D."/>
            <person name="Lopez-Fernandez M."/>
            <person name="Wu X."/>
            <person name="de Brujin I."/>
            <person name="Lundin D."/>
            <person name="Andersson A."/>
            <person name="Bertilsson S."/>
            <person name="Dopson M."/>
        </authorList>
    </citation>
    <scope>NUCLEOTIDE SEQUENCE</scope>
    <source>
        <strain evidence="1">MM415B04162</strain>
    </source>
</reference>
<proteinExistence type="predicted"/>